<name>A0A9D1PZY4_9BACT</name>
<dbReference type="PANTHER" id="PTHR43255">
    <property type="entry name" value="IRON-SULFUR-BINDING OXIDOREDUCTASE FADF-RELATED-RELATED"/>
    <property type="match status" value="1"/>
</dbReference>
<feature type="compositionally biased region" description="Basic and acidic residues" evidence="6">
    <location>
        <begin position="409"/>
        <end position="424"/>
    </location>
</feature>
<feature type="region of interest" description="Disordered" evidence="6">
    <location>
        <begin position="407"/>
        <end position="430"/>
    </location>
</feature>
<dbReference type="Pfam" id="PF13183">
    <property type="entry name" value="Fer4_8"/>
    <property type="match status" value="1"/>
</dbReference>
<gene>
    <name evidence="8" type="ORF">H9894_10780</name>
</gene>
<dbReference type="GO" id="GO:0051539">
    <property type="term" value="F:4 iron, 4 sulfur cluster binding"/>
    <property type="evidence" value="ECO:0007669"/>
    <property type="project" value="UniProtKB-KW"/>
</dbReference>
<dbReference type="SUPFAM" id="SSF46548">
    <property type="entry name" value="alpha-helical ferredoxin"/>
    <property type="match status" value="1"/>
</dbReference>
<feature type="domain" description="4Fe-4S ferredoxin-type" evidence="7">
    <location>
        <begin position="8"/>
        <end position="37"/>
    </location>
</feature>
<keyword evidence="2" id="KW-0479">Metal-binding</keyword>
<dbReference type="InterPro" id="IPR017900">
    <property type="entry name" value="4Fe4S_Fe_S_CS"/>
</dbReference>
<dbReference type="Pfam" id="PF02754">
    <property type="entry name" value="CCG"/>
    <property type="match status" value="2"/>
</dbReference>
<dbReference type="EMBL" id="DXHV01000085">
    <property type="protein sequence ID" value="HIW01652.1"/>
    <property type="molecule type" value="Genomic_DNA"/>
</dbReference>
<dbReference type="PROSITE" id="PS51379">
    <property type="entry name" value="4FE4S_FER_2"/>
    <property type="match status" value="1"/>
</dbReference>
<accession>A0A9D1PZY4</accession>
<dbReference type="InterPro" id="IPR051460">
    <property type="entry name" value="HdrC_iron-sulfur_subunit"/>
</dbReference>
<dbReference type="InterPro" id="IPR009051">
    <property type="entry name" value="Helical_ferredxn"/>
</dbReference>
<dbReference type="Gene3D" id="1.10.1060.10">
    <property type="entry name" value="Alpha-helical ferredoxin"/>
    <property type="match status" value="1"/>
</dbReference>
<evidence type="ECO:0000256" key="6">
    <source>
        <dbReference type="SAM" id="MobiDB-lite"/>
    </source>
</evidence>
<reference evidence="8" key="2">
    <citation type="submission" date="2021-04" db="EMBL/GenBank/DDBJ databases">
        <authorList>
            <person name="Gilroy R."/>
        </authorList>
    </citation>
    <scope>NUCLEOTIDE SEQUENCE</scope>
    <source>
        <strain evidence="8">ChiHecec2B26-446</strain>
    </source>
</reference>
<sequence>MRASAFSFSQRLALDACTQCGQCLDVCPAVAAAGDAGLSAQMRLAGLKRLLRDQNGFWQNLLETFGAAPRVDAARLDEYGTSVFRCSLCGDCQEICPVGLPLKDLWLDVRRELAGTGHAPARIRAIRANLEGSHNVFDEDNDERADWLDNMRKAPRNLVRRQADIVYFTGCVGAYFPLAQKIPMALVQILVNAGADFTIMGADEWCCGFPLLGSGQPDALAEIIAHNVAEVKRRKASTVVFTCPSCLQIWKEVYTRQADLGDIRLVHASELVADLVAGKALTFEEQAEDSEPLLVTYHDPCDLGRGSRVFDEPREILSALPGVKLVEMAHHGRHSLCCGGGGNLEMIDPALSTAMARRKVEEAQATGASTIVTTCQQCVRTMTTYVRRNKLGLEVLDLTQMVARALAKAPEKPKAPRPGDKPGDKPGAGA</sequence>
<dbReference type="InterPro" id="IPR017896">
    <property type="entry name" value="4Fe4S_Fe-S-bd"/>
</dbReference>
<dbReference type="PROSITE" id="PS00198">
    <property type="entry name" value="4FE4S_FER_1"/>
    <property type="match status" value="2"/>
</dbReference>
<reference evidence="8" key="1">
    <citation type="journal article" date="2021" name="PeerJ">
        <title>Extensive microbial diversity within the chicken gut microbiome revealed by metagenomics and culture.</title>
        <authorList>
            <person name="Gilroy R."/>
            <person name="Ravi A."/>
            <person name="Getino M."/>
            <person name="Pursley I."/>
            <person name="Horton D.L."/>
            <person name="Alikhan N.F."/>
            <person name="Baker D."/>
            <person name="Gharbi K."/>
            <person name="Hall N."/>
            <person name="Watson M."/>
            <person name="Adriaenssens E.M."/>
            <person name="Foster-Nyarko E."/>
            <person name="Jarju S."/>
            <person name="Secka A."/>
            <person name="Antonio M."/>
            <person name="Oren A."/>
            <person name="Chaudhuri R.R."/>
            <person name="La Ragione R."/>
            <person name="Hildebrand F."/>
            <person name="Pallen M.J."/>
        </authorList>
    </citation>
    <scope>NUCLEOTIDE SEQUENCE</scope>
    <source>
        <strain evidence="8">ChiHecec2B26-446</strain>
    </source>
</reference>
<dbReference type="AlphaFoldDB" id="A0A9D1PZY4"/>
<dbReference type="GO" id="GO:0016491">
    <property type="term" value="F:oxidoreductase activity"/>
    <property type="evidence" value="ECO:0007669"/>
    <property type="project" value="UniProtKB-KW"/>
</dbReference>
<dbReference type="GO" id="GO:0046872">
    <property type="term" value="F:metal ion binding"/>
    <property type="evidence" value="ECO:0007669"/>
    <property type="project" value="UniProtKB-KW"/>
</dbReference>
<evidence type="ECO:0000313" key="9">
    <source>
        <dbReference type="Proteomes" id="UP000886752"/>
    </source>
</evidence>
<dbReference type="GO" id="GO:0005886">
    <property type="term" value="C:plasma membrane"/>
    <property type="evidence" value="ECO:0007669"/>
    <property type="project" value="TreeGrafter"/>
</dbReference>
<evidence type="ECO:0000256" key="1">
    <source>
        <dbReference type="ARBA" id="ARBA00022485"/>
    </source>
</evidence>
<keyword evidence="4" id="KW-0408">Iron</keyword>
<dbReference type="PANTHER" id="PTHR43255:SF1">
    <property type="entry name" value="IRON-SULFUR-BINDING OXIDOREDUCTASE FADF-RELATED"/>
    <property type="match status" value="1"/>
</dbReference>
<comment type="caution">
    <text evidence="8">The sequence shown here is derived from an EMBL/GenBank/DDBJ whole genome shotgun (WGS) entry which is preliminary data.</text>
</comment>
<keyword evidence="5" id="KW-0411">Iron-sulfur</keyword>
<evidence type="ECO:0000259" key="7">
    <source>
        <dbReference type="PROSITE" id="PS51379"/>
    </source>
</evidence>
<evidence type="ECO:0000256" key="3">
    <source>
        <dbReference type="ARBA" id="ARBA00023002"/>
    </source>
</evidence>
<dbReference type="InterPro" id="IPR004017">
    <property type="entry name" value="Cys_rich_dom"/>
</dbReference>
<dbReference type="Proteomes" id="UP000886752">
    <property type="component" value="Unassembled WGS sequence"/>
</dbReference>
<keyword evidence="3" id="KW-0560">Oxidoreductase</keyword>
<keyword evidence="1" id="KW-0004">4Fe-4S</keyword>
<proteinExistence type="predicted"/>
<evidence type="ECO:0000313" key="8">
    <source>
        <dbReference type="EMBL" id="HIW01652.1"/>
    </source>
</evidence>
<protein>
    <submittedName>
        <fullName evidence="8">(Fe-S)-binding protein</fullName>
    </submittedName>
</protein>
<evidence type="ECO:0000256" key="2">
    <source>
        <dbReference type="ARBA" id="ARBA00022723"/>
    </source>
</evidence>
<evidence type="ECO:0000256" key="5">
    <source>
        <dbReference type="ARBA" id="ARBA00023014"/>
    </source>
</evidence>
<organism evidence="8 9">
    <name type="scientific">Candidatus Desulfovibrio intestinipullorum</name>
    <dbReference type="NCBI Taxonomy" id="2838536"/>
    <lineage>
        <taxon>Bacteria</taxon>
        <taxon>Pseudomonadati</taxon>
        <taxon>Thermodesulfobacteriota</taxon>
        <taxon>Desulfovibrionia</taxon>
        <taxon>Desulfovibrionales</taxon>
        <taxon>Desulfovibrionaceae</taxon>
        <taxon>Desulfovibrio</taxon>
    </lineage>
</organism>
<evidence type="ECO:0000256" key="4">
    <source>
        <dbReference type="ARBA" id="ARBA00023004"/>
    </source>
</evidence>